<organism evidence="2 3">
    <name type="scientific">Pseudoalteromonas rubra</name>
    <dbReference type="NCBI Taxonomy" id="43658"/>
    <lineage>
        <taxon>Bacteria</taxon>
        <taxon>Pseudomonadati</taxon>
        <taxon>Pseudomonadota</taxon>
        <taxon>Gammaproteobacteria</taxon>
        <taxon>Alteromonadales</taxon>
        <taxon>Pseudoalteromonadaceae</taxon>
        <taxon>Pseudoalteromonas</taxon>
    </lineage>
</organism>
<keyword evidence="1" id="KW-0812">Transmembrane</keyword>
<reference evidence="3" key="1">
    <citation type="submission" date="2015-07" db="EMBL/GenBank/DDBJ databases">
        <title>Draft genome sequence of a Pseudoalteromonas rubra strain, OCN096, isolated from Kaneohe Bay, Oahu, Hawaii.</title>
        <authorList>
            <person name="Beurmann S."/>
            <person name="Ushijima B."/>
            <person name="Belcaid M."/>
            <person name="Callahan S.M."/>
            <person name="Aeby G.S."/>
        </authorList>
    </citation>
    <scope>NUCLEOTIDE SEQUENCE [LARGE SCALE GENOMIC DNA]</scope>
    <source>
        <strain evidence="3">OCN096</strain>
    </source>
</reference>
<dbReference type="PATRIC" id="fig|43658.6.peg.3377"/>
<sequence length="159" mass="18170">MVILTRAFYFLLINFSVFLSVHCFSAVELEEITPLLGKYKVESIERYGGGLTTKQQAWKRVGSDATLSNEVICILDIKIVNPIFKFVEYPKSLEGNIPEIKLSNFYGIGLNRQKIKVLSVFEPEDTGDEPLIRLEVIGDRILFLFDGWAYTLRKNDSNK</sequence>
<comment type="caution">
    <text evidence="2">The sequence shown here is derived from an EMBL/GenBank/DDBJ whole genome shotgun (WGS) entry which is preliminary data.</text>
</comment>
<dbReference type="OrthoDB" id="7068447at2"/>
<evidence type="ECO:0000256" key="1">
    <source>
        <dbReference type="SAM" id="Phobius"/>
    </source>
</evidence>
<dbReference type="Proteomes" id="UP000036850">
    <property type="component" value="Unassembled WGS sequence"/>
</dbReference>
<dbReference type="AlphaFoldDB" id="A0A0L0ENV2"/>
<gene>
    <name evidence="2" type="ORF">AC626_22290</name>
</gene>
<evidence type="ECO:0000313" key="3">
    <source>
        <dbReference type="Proteomes" id="UP000036850"/>
    </source>
</evidence>
<proteinExistence type="predicted"/>
<dbReference type="EMBL" id="LFZX01000261">
    <property type="protein sequence ID" value="KNC65573.1"/>
    <property type="molecule type" value="Genomic_DNA"/>
</dbReference>
<evidence type="ECO:0000313" key="2">
    <source>
        <dbReference type="EMBL" id="KNC65573.1"/>
    </source>
</evidence>
<feature type="transmembrane region" description="Helical" evidence="1">
    <location>
        <begin position="7"/>
        <end position="27"/>
    </location>
</feature>
<protein>
    <submittedName>
        <fullName evidence="2">Uncharacterized protein</fullName>
    </submittedName>
</protein>
<keyword evidence="1" id="KW-0472">Membrane</keyword>
<keyword evidence="1" id="KW-1133">Transmembrane helix</keyword>
<name>A0A0L0ENV2_9GAMM</name>
<accession>A0A0L0ENV2</accession>